<proteinExistence type="predicted"/>
<reference evidence="2 3" key="1">
    <citation type="submission" date="2021-03" db="EMBL/GenBank/DDBJ databases">
        <title>Antimicrobial resistance genes in bacteria isolated from Japanese honey, and their potential for conferring macrolide and lincosamide resistance in the American foulbrood pathogen Paenibacillus larvae.</title>
        <authorList>
            <person name="Okamoto M."/>
            <person name="Kumagai M."/>
            <person name="Kanamori H."/>
            <person name="Takamatsu D."/>
        </authorList>
    </citation>
    <scope>NUCLEOTIDE SEQUENCE [LARGE SCALE GENOMIC DNA]</scope>
    <source>
        <strain evidence="2 3">J15TS10</strain>
    </source>
</reference>
<accession>A0ABQ4MR35</accession>
<protein>
    <submittedName>
        <fullName evidence="2">Uncharacterized protein</fullName>
    </submittedName>
</protein>
<dbReference type="InterPro" id="IPR027417">
    <property type="entry name" value="P-loop_NTPase"/>
</dbReference>
<name>A0ABQ4MR35_9BACL</name>
<feature type="region of interest" description="Disordered" evidence="1">
    <location>
        <begin position="185"/>
        <end position="211"/>
    </location>
</feature>
<keyword evidence="3" id="KW-1185">Reference proteome</keyword>
<gene>
    <name evidence="2" type="ORF">J15TS10_22730</name>
</gene>
<comment type="caution">
    <text evidence="2">The sequence shown here is derived from an EMBL/GenBank/DDBJ whole genome shotgun (WGS) entry which is preliminary data.</text>
</comment>
<evidence type="ECO:0000256" key="1">
    <source>
        <dbReference type="SAM" id="MobiDB-lite"/>
    </source>
</evidence>
<dbReference type="Gene3D" id="3.40.50.300">
    <property type="entry name" value="P-loop containing nucleotide triphosphate hydrolases"/>
    <property type="match status" value="1"/>
</dbReference>
<sequence>MAGRERHYFARGNTAEGLVSLVDSIYSPLDAVYVLEGDSQEIGTILARLANGWGRRGWNLHLIHQPLQSDLLEGIIIEDARIGLIADQAWPQEGGPAGIEVRRFDFSSDPGGERLADHQEHIAALEHNIAEGYTKAYETFQRTLRIHDDWEKIYIDALDRDFMNQLAVDWADQYLVAAEAAGSGQASGEAGDAGDAVDARGAGDTGDADGGQKTGAVTRRFLGAATWRGAVDFVLNLTEDVPTRIFVKGRPGSGKSTLFKKIAATAAERGIDTEVYHCGFDPNSLDMLVFRSLGVAIFDSTAPHEHFPLRDGDSILDIYELAIAPHTDEKHADEIAEVRSRYTTSMQIAISYLAEVKQNQDRLSAIYRSAADEEAISRQERLLAEEIEARVAK</sequence>
<organism evidence="2 3">
    <name type="scientific">Paenibacillus woosongensis</name>
    <dbReference type="NCBI Taxonomy" id="307580"/>
    <lineage>
        <taxon>Bacteria</taxon>
        <taxon>Bacillati</taxon>
        <taxon>Bacillota</taxon>
        <taxon>Bacilli</taxon>
        <taxon>Bacillales</taxon>
        <taxon>Paenibacillaceae</taxon>
        <taxon>Paenibacillus</taxon>
    </lineage>
</organism>
<evidence type="ECO:0000313" key="2">
    <source>
        <dbReference type="EMBL" id="GIP58459.1"/>
    </source>
</evidence>
<dbReference type="SUPFAM" id="SSF52540">
    <property type="entry name" value="P-loop containing nucleoside triphosphate hydrolases"/>
    <property type="match status" value="1"/>
</dbReference>
<feature type="compositionally biased region" description="Low complexity" evidence="1">
    <location>
        <begin position="185"/>
        <end position="202"/>
    </location>
</feature>
<dbReference type="RefSeq" id="WP_213590891.1">
    <property type="nucleotide sequence ID" value="NZ_BOSM01000003.1"/>
</dbReference>
<dbReference type="Proteomes" id="UP000681290">
    <property type="component" value="Unassembled WGS sequence"/>
</dbReference>
<dbReference type="EMBL" id="BOSM01000003">
    <property type="protein sequence ID" value="GIP58459.1"/>
    <property type="molecule type" value="Genomic_DNA"/>
</dbReference>
<evidence type="ECO:0000313" key="3">
    <source>
        <dbReference type="Proteomes" id="UP000681290"/>
    </source>
</evidence>